<evidence type="ECO:0000256" key="1">
    <source>
        <dbReference type="ARBA" id="ARBA00011926"/>
    </source>
</evidence>
<evidence type="ECO:0000256" key="8">
    <source>
        <dbReference type="SAM" id="MobiDB-lite"/>
    </source>
</evidence>
<feature type="compositionally biased region" description="Basic and acidic residues" evidence="8">
    <location>
        <begin position="430"/>
        <end position="442"/>
    </location>
</feature>
<dbReference type="GO" id="GO:0004482">
    <property type="term" value="F:mRNA 5'-cap (guanine-N7-)-methyltransferase activity"/>
    <property type="evidence" value="ECO:0007669"/>
    <property type="project" value="UniProtKB-EC"/>
</dbReference>
<dbReference type="Pfam" id="PF14800">
    <property type="entry name" value="DUF4481"/>
    <property type="match status" value="1"/>
</dbReference>
<dbReference type="Proteomes" id="UP001458880">
    <property type="component" value="Unassembled WGS sequence"/>
</dbReference>
<evidence type="ECO:0000256" key="2">
    <source>
        <dbReference type="ARBA" id="ARBA00022603"/>
    </source>
</evidence>
<dbReference type="EC" id="2.1.1.56" evidence="1"/>
<evidence type="ECO:0000256" key="6">
    <source>
        <dbReference type="ARBA" id="ARBA00023042"/>
    </source>
</evidence>
<evidence type="ECO:0000256" key="4">
    <source>
        <dbReference type="ARBA" id="ARBA00022691"/>
    </source>
</evidence>
<keyword evidence="4" id="KW-0949">S-adenosyl-L-methionine</keyword>
<accession>A0AAW1LDU8</accession>
<name>A0AAW1LDU8_POPJA</name>
<feature type="transmembrane region" description="Helical" evidence="9">
    <location>
        <begin position="187"/>
        <end position="210"/>
    </location>
</feature>
<dbReference type="PROSITE" id="PS51562">
    <property type="entry name" value="RNA_CAP0_MT"/>
    <property type="match status" value="1"/>
</dbReference>
<evidence type="ECO:0000256" key="5">
    <source>
        <dbReference type="ARBA" id="ARBA00022884"/>
    </source>
</evidence>
<evidence type="ECO:0000256" key="7">
    <source>
        <dbReference type="ARBA" id="ARBA00044712"/>
    </source>
</evidence>
<keyword evidence="6" id="KW-0506">mRNA capping</keyword>
<keyword evidence="2" id="KW-0489">Methyltransferase</keyword>
<gene>
    <name evidence="11" type="ORF">QE152_g13007</name>
</gene>
<evidence type="ECO:0000313" key="11">
    <source>
        <dbReference type="EMBL" id="KAK9732148.1"/>
    </source>
</evidence>
<dbReference type="CDD" id="cd02440">
    <property type="entry name" value="AdoMet_MTases"/>
    <property type="match status" value="1"/>
</dbReference>
<keyword evidence="3" id="KW-0808">Transferase</keyword>
<keyword evidence="12" id="KW-1185">Reference proteome</keyword>
<keyword evidence="6" id="KW-0507">mRNA processing</keyword>
<comment type="caution">
    <text evidence="11">The sequence shown here is derived from an EMBL/GenBank/DDBJ whole genome shotgun (WGS) entry which is preliminary data.</text>
</comment>
<dbReference type="Gene3D" id="3.40.50.150">
    <property type="entry name" value="Vaccinia Virus protein VP39"/>
    <property type="match status" value="1"/>
</dbReference>
<dbReference type="InterPro" id="IPR004971">
    <property type="entry name" value="mRNA_G-N7_MeTrfase_dom"/>
</dbReference>
<evidence type="ECO:0000256" key="9">
    <source>
        <dbReference type="SAM" id="Phobius"/>
    </source>
</evidence>
<dbReference type="AlphaFoldDB" id="A0AAW1LDU8"/>
<comment type="catalytic activity">
    <reaction evidence="7">
        <text>a 5'-end (5'-triphosphoguanosine)-ribonucleoside in mRNA + S-adenosyl-L-methionine = a 5'-end (N(7)-methyl 5'-triphosphoguanosine)-ribonucleoside in mRNA + S-adenosyl-L-homocysteine</text>
        <dbReference type="Rhea" id="RHEA:67008"/>
        <dbReference type="Rhea" id="RHEA-COMP:17166"/>
        <dbReference type="Rhea" id="RHEA-COMP:17167"/>
        <dbReference type="ChEBI" id="CHEBI:57856"/>
        <dbReference type="ChEBI" id="CHEBI:59789"/>
        <dbReference type="ChEBI" id="CHEBI:156461"/>
        <dbReference type="ChEBI" id="CHEBI:167617"/>
        <dbReference type="EC" id="2.1.1.56"/>
    </reaction>
</comment>
<feature type="transmembrane region" description="Helical" evidence="9">
    <location>
        <begin position="160"/>
        <end position="181"/>
    </location>
</feature>
<sequence>MSTKTERSVTVEVGKGDVVAPVPQPVPAKGWVRFEEEAQNGKNTDAAVINTESIQVNLERSISSLNESNNTPIPDPKPLRNIELPTATVEPIRQGFSNGDVIVTLLPVNTRLPWITPAQFRPELVPEELMAQGLTLTVEEYVQAMELLVNDYRFTMYNVFYKRILVIWITIAFCLLLGLLFSGLTGLVLFGVGIAWLVINAGVIFFSIWIKYKLSRNLERCMANVNKQLLRHKIIIALDDRGKISCHKVTLCFIYMDAGPCIAHLQGSIEQQERDANGWEQRMDISATDIVIQGSRTTRLSRKQERAALLYLRYISRWGKERVRGYLVSPPATGGRHCPSLTCPCQFIEDHLKCKPAGYPCMFCVNMSDRNVRNDIGNYPVIGVTNIIHTGRKWVIIKMATLDDESGYRAGSYDDLEQTLVQVAAAADARNNDQVEENKDNTDNDECAEISNKSNEGDFKFKRKANYYSDLAAEEGGSVNQGEQGHHTNLKRKRDDDEDTKAKHLKTEKVGPPKVDKQDSGECGKKRKHDETENDEVENIGGHAKVVATHYNAIEEKGLEERSKSRIFHLRNFHNWIKSILINEYLTKIKDNKKHNEPIRVHDMCCGKGGDLLKWRKGNITHLICSDIASVSLEQCKTRYQDMKHRSYRERHGSLYTTEYIIADCTRVRLREKYQDPSIELDLVSCQFAFHYSFESLPQAECMIKNAAECLRPGGYFIGTITDANELIARARNSDSSSFGNNVYNVIFDCDIMKPDLFGAKYHFYLDGSVDCPEFLVYFPLFEKLARKYGLKLVKKEKFRDFYERMKNDGKNLLTTTRSLETYPPQHGMQLVGNAEDDYEHAKLCLEKDGRHARLGTLSKSEWEATSLYTTFVFEKVKGTLNEQGVTVYDI</sequence>
<protein>
    <recommendedName>
        <fullName evidence="1">mRNA (guanine-N(7))-methyltransferase</fullName>
        <ecNumber evidence="1">2.1.1.56</ecNumber>
    </recommendedName>
</protein>
<dbReference type="InterPro" id="IPR029063">
    <property type="entry name" value="SAM-dependent_MTases_sf"/>
</dbReference>
<organism evidence="11 12">
    <name type="scientific">Popillia japonica</name>
    <name type="common">Japanese beetle</name>
    <dbReference type="NCBI Taxonomy" id="7064"/>
    <lineage>
        <taxon>Eukaryota</taxon>
        <taxon>Metazoa</taxon>
        <taxon>Ecdysozoa</taxon>
        <taxon>Arthropoda</taxon>
        <taxon>Hexapoda</taxon>
        <taxon>Insecta</taxon>
        <taxon>Pterygota</taxon>
        <taxon>Neoptera</taxon>
        <taxon>Endopterygota</taxon>
        <taxon>Coleoptera</taxon>
        <taxon>Polyphaga</taxon>
        <taxon>Scarabaeiformia</taxon>
        <taxon>Scarabaeidae</taxon>
        <taxon>Rutelinae</taxon>
        <taxon>Popillia</taxon>
    </lineage>
</organism>
<feature type="compositionally biased region" description="Basic and acidic residues" evidence="8">
    <location>
        <begin position="500"/>
        <end position="524"/>
    </location>
</feature>
<keyword evidence="9" id="KW-0812">Transmembrane</keyword>
<dbReference type="InterPro" id="IPR039753">
    <property type="entry name" value="RG7MT1"/>
</dbReference>
<dbReference type="InterPro" id="IPR028054">
    <property type="entry name" value="DUF4481"/>
</dbReference>
<feature type="region of interest" description="Disordered" evidence="8">
    <location>
        <begin position="474"/>
        <end position="537"/>
    </location>
</feature>
<dbReference type="GO" id="GO:0003723">
    <property type="term" value="F:RNA binding"/>
    <property type="evidence" value="ECO:0007669"/>
    <property type="project" value="UniProtKB-KW"/>
</dbReference>
<evidence type="ECO:0000313" key="12">
    <source>
        <dbReference type="Proteomes" id="UP001458880"/>
    </source>
</evidence>
<proteinExistence type="predicted"/>
<dbReference type="EMBL" id="JASPKY010000121">
    <property type="protein sequence ID" value="KAK9732148.1"/>
    <property type="molecule type" value="Genomic_DNA"/>
</dbReference>
<keyword evidence="9" id="KW-0472">Membrane</keyword>
<dbReference type="Pfam" id="PF03291">
    <property type="entry name" value="mRNA_G-N7_MeTrfase"/>
    <property type="match status" value="1"/>
</dbReference>
<keyword evidence="5" id="KW-0694">RNA-binding</keyword>
<dbReference type="PANTHER" id="PTHR12189">
    <property type="entry name" value="MRNA GUANINE-7- METHYLTRANSFERASE"/>
    <property type="match status" value="1"/>
</dbReference>
<reference evidence="11 12" key="1">
    <citation type="journal article" date="2024" name="BMC Genomics">
        <title>De novo assembly and annotation of Popillia japonica's genome with initial clues to its potential as an invasive pest.</title>
        <authorList>
            <person name="Cucini C."/>
            <person name="Boschi S."/>
            <person name="Funari R."/>
            <person name="Cardaioli E."/>
            <person name="Iannotti N."/>
            <person name="Marturano G."/>
            <person name="Paoli F."/>
            <person name="Bruttini M."/>
            <person name="Carapelli A."/>
            <person name="Frati F."/>
            <person name="Nardi F."/>
        </authorList>
    </citation>
    <scope>NUCLEOTIDE SEQUENCE [LARGE SCALE GENOMIC DNA]</scope>
    <source>
        <strain evidence="11">DMR45628</strain>
    </source>
</reference>
<dbReference type="SUPFAM" id="SSF53335">
    <property type="entry name" value="S-adenosyl-L-methionine-dependent methyltransferases"/>
    <property type="match status" value="1"/>
</dbReference>
<feature type="region of interest" description="Disordered" evidence="8">
    <location>
        <begin position="428"/>
        <end position="451"/>
    </location>
</feature>
<dbReference type="GO" id="GO:0005634">
    <property type="term" value="C:nucleus"/>
    <property type="evidence" value="ECO:0007669"/>
    <property type="project" value="TreeGrafter"/>
</dbReference>
<keyword evidence="9" id="KW-1133">Transmembrane helix</keyword>
<evidence type="ECO:0000256" key="3">
    <source>
        <dbReference type="ARBA" id="ARBA00022679"/>
    </source>
</evidence>
<dbReference type="PANTHER" id="PTHR12189:SF2">
    <property type="entry name" value="MRNA CAP GUANINE-N7 METHYLTRANSFERASE"/>
    <property type="match status" value="1"/>
</dbReference>
<evidence type="ECO:0000259" key="10">
    <source>
        <dbReference type="PROSITE" id="PS51562"/>
    </source>
</evidence>
<feature type="domain" description="MRNA cap 0 methyltransferase" evidence="10">
    <location>
        <begin position="565"/>
        <end position="877"/>
    </location>
</feature>